<gene>
    <name evidence="2" type="ORF">F8154_04735</name>
</gene>
<dbReference type="AlphaFoldDB" id="A0A6I0F160"/>
<evidence type="ECO:0000313" key="3">
    <source>
        <dbReference type="Proteomes" id="UP000432715"/>
    </source>
</evidence>
<evidence type="ECO:0000313" key="2">
    <source>
        <dbReference type="EMBL" id="KAB3536068.1"/>
    </source>
</evidence>
<feature type="coiled-coil region" evidence="1">
    <location>
        <begin position="31"/>
        <end position="68"/>
    </location>
</feature>
<sequence length="200" mass="23916">MYKKLLTKKFFKDNPHLENSVQRLIYSTLVYEDFEEEVNKLVIEHKILNDERLKHINQEKALIEAEENPKAILNILRKETEMINRVVLIKKALEFEEILLPMVLEKLVRSYNEIFIENSIDILARSNKNYSPLLKERYAEIRSPYTQSLVCLVIGFRGTEDTIPWMLDKFYEMKKTYPNDTYDQGPLLALHELKLRFYKK</sequence>
<keyword evidence="1" id="KW-0175">Coiled coil</keyword>
<evidence type="ECO:0000256" key="1">
    <source>
        <dbReference type="SAM" id="Coils"/>
    </source>
</evidence>
<comment type="caution">
    <text evidence="2">The sequence shown here is derived from an EMBL/GenBank/DDBJ whole genome shotgun (WGS) entry which is preliminary data.</text>
</comment>
<dbReference type="EMBL" id="WBZC01000013">
    <property type="protein sequence ID" value="KAB3536068.1"/>
    <property type="molecule type" value="Genomic_DNA"/>
</dbReference>
<name>A0A6I0F160_9FIRM</name>
<reference evidence="2 3" key="1">
    <citation type="submission" date="2019-10" db="EMBL/GenBank/DDBJ databases">
        <title>Alkaliphilus serpentinus sp. nov. and Alkaliphilus pronyensis sp. nov., two novel anaerobic alkaliphilic species isolated from the serpentinized-hosted hydrothermal field of the Prony Bay (New Caledonia).</title>
        <authorList>
            <person name="Postec A."/>
        </authorList>
    </citation>
    <scope>NUCLEOTIDE SEQUENCE [LARGE SCALE GENOMIC DNA]</scope>
    <source>
        <strain evidence="2 3">LacV</strain>
    </source>
</reference>
<proteinExistence type="predicted"/>
<dbReference type="RefSeq" id="WP_151860447.1">
    <property type="nucleotide sequence ID" value="NZ_WBZC01000013.1"/>
</dbReference>
<organism evidence="2 3">
    <name type="scientific">Alkaliphilus pronyensis</name>
    <dbReference type="NCBI Taxonomy" id="1482732"/>
    <lineage>
        <taxon>Bacteria</taxon>
        <taxon>Bacillati</taxon>
        <taxon>Bacillota</taxon>
        <taxon>Clostridia</taxon>
        <taxon>Peptostreptococcales</taxon>
        <taxon>Natronincolaceae</taxon>
        <taxon>Alkaliphilus</taxon>
    </lineage>
</organism>
<dbReference type="Proteomes" id="UP000432715">
    <property type="component" value="Unassembled WGS sequence"/>
</dbReference>
<accession>A0A6I0F160</accession>
<dbReference type="OrthoDB" id="1952261at2"/>
<keyword evidence="3" id="KW-1185">Reference proteome</keyword>
<protein>
    <submittedName>
        <fullName evidence="2">Uncharacterized protein</fullName>
    </submittedName>
</protein>